<dbReference type="RefSeq" id="WP_316410881.1">
    <property type="nucleotide sequence ID" value="NZ_AP027081.1"/>
</dbReference>
<evidence type="ECO:0000313" key="3">
    <source>
        <dbReference type="EMBL" id="BDU75154.1"/>
    </source>
</evidence>
<keyword evidence="4" id="KW-1185">Reference proteome</keyword>
<dbReference type="SUPFAM" id="SSF53474">
    <property type="entry name" value="alpha/beta-Hydrolases"/>
    <property type="match status" value="1"/>
</dbReference>
<dbReference type="EMBL" id="AP027081">
    <property type="protein sequence ID" value="BDU75154.1"/>
    <property type="molecule type" value="Genomic_DNA"/>
</dbReference>
<evidence type="ECO:0000259" key="2">
    <source>
        <dbReference type="Pfam" id="PF01764"/>
    </source>
</evidence>
<dbReference type="Proteomes" id="UP001228113">
    <property type="component" value="Chromosome"/>
</dbReference>
<dbReference type="KEGG" id="msea:METESE_01120"/>
<protein>
    <recommendedName>
        <fullName evidence="2">Fungal lipase-type domain-containing protein</fullName>
    </recommendedName>
</protein>
<dbReference type="AlphaFoldDB" id="A0AA48KAK3"/>
<dbReference type="GO" id="GO:0006629">
    <property type="term" value="P:lipid metabolic process"/>
    <property type="evidence" value="ECO:0007669"/>
    <property type="project" value="InterPro"/>
</dbReference>
<dbReference type="Gene3D" id="3.40.50.1820">
    <property type="entry name" value="alpha/beta hydrolase"/>
    <property type="match status" value="1"/>
</dbReference>
<dbReference type="PANTHER" id="PTHR45856">
    <property type="entry name" value="ALPHA/BETA-HYDROLASES SUPERFAMILY PROTEIN"/>
    <property type="match status" value="1"/>
</dbReference>
<feature type="signal peptide" evidence="1">
    <location>
        <begin position="1"/>
        <end position="20"/>
    </location>
</feature>
<gene>
    <name evidence="3" type="ORF">METESE_01120</name>
</gene>
<dbReference type="InterPro" id="IPR051218">
    <property type="entry name" value="Sec_MonoDiacylglyc_Lipase"/>
</dbReference>
<reference evidence="3" key="1">
    <citation type="journal article" date="2023" name="Int. J. Syst. Evol. Microbiol.">
        <title>Mesoterricola silvestris gen. nov., sp. nov., Mesoterricola sediminis sp. nov., Geothrix oryzae sp. nov., Geothrix edaphica sp. nov., Geothrix rubra sp. nov., and Geothrix limicola sp. nov., six novel members of Acidobacteriota isolated from soils.</title>
        <authorList>
            <person name="Itoh H."/>
            <person name="Sugisawa Y."/>
            <person name="Mise K."/>
            <person name="Xu Z."/>
            <person name="Kuniyasu M."/>
            <person name="Ushijima N."/>
            <person name="Kawano K."/>
            <person name="Kobayashi E."/>
            <person name="Shiratori Y."/>
            <person name="Masuda Y."/>
            <person name="Senoo K."/>
        </authorList>
    </citation>
    <scope>NUCLEOTIDE SEQUENCE</scope>
    <source>
        <strain evidence="3">W786</strain>
    </source>
</reference>
<keyword evidence="1" id="KW-0732">Signal</keyword>
<accession>A0AA48KAK3</accession>
<dbReference type="InterPro" id="IPR029058">
    <property type="entry name" value="AB_hydrolase_fold"/>
</dbReference>
<evidence type="ECO:0000313" key="4">
    <source>
        <dbReference type="Proteomes" id="UP001228113"/>
    </source>
</evidence>
<dbReference type="Pfam" id="PF01764">
    <property type="entry name" value="Lipase_3"/>
    <property type="match status" value="1"/>
</dbReference>
<evidence type="ECO:0000256" key="1">
    <source>
        <dbReference type="SAM" id="SignalP"/>
    </source>
</evidence>
<dbReference type="InterPro" id="IPR002921">
    <property type="entry name" value="Fungal_lipase-type"/>
</dbReference>
<feature type="domain" description="Fungal lipase-type" evidence="2">
    <location>
        <begin position="139"/>
        <end position="261"/>
    </location>
</feature>
<sequence>MRPIHVLLPLCLGLAAPAWGDPPPTTPGMDLTFDDDDCVLLPAPAGLKPAPGRFQPMVQEGEIGLVPSQDFLDMAETLAIMNQLAYVRGQNYRFGHELTYAQSLRGWDLQNLSAVRGEVARDPNAGFVAYHRGRNTLAVVMHGSINQADWLTNFTPVPADIREHRTPEGDLLPLPGRAHLGFLRKFLSCRAGIRQAVDRVLATLDPAQRDQLKIYVSGHSQGAALAQFITVDLCLRLEELHGPGWSNARENRVAGWFLASPAALDAVAGAEAEARVGKGNWVVQNTWLDVVPNVGLTPNGFEYRNVGIPVMQGSSDAALRAARAQARAVTTYLANGDWTAGLLGLVPVANLPAWLGCANHMVASDANYRGGLASGGFNPDMVLTTLADLNQGLQAAYDHQQEKLRARGWWSRLSLR</sequence>
<organism evidence="3 4">
    <name type="scientific">Mesoterricola sediminis</name>
    <dbReference type="NCBI Taxonomy" id="2927980"/>
    <lineage>
        <taxon>Bacteria</taxon>
        <taxon>Pseudomonadati</taxon>
        <taxon>Acidobacteriota</taxon>
        <taxon>Holophagae</taxon>
        <taxon>Holophagales</taxon>
        <taxon>Holophagaceae</taxon>
        <taxon>Mesoterricola</taxon>
    </lineage>
</organism>
<dbReference type="PANTHER" id="PTHR45856:SF24">
    <property type="entry name" value="FUNGAL LIPASE-LIKE DOMAIN-CONTAINING PROTEIN"/>
    <property type="match status" value="1"/>
</dbReference>
<feature type="chain" id="PRO_5041411084" description="Fungal lipase-type domain-containing protein" evidence="1">
    <location>
        <begin position="21"/>
        <end position="416"/>
    </location>
</feature>
<proteinExistence type="predicted"/>
<name>A0AA48KAK3_9BACT</name>